<dbReference type="Proteomes" id="UP000078540">
    <property type="component" value="Unassembled WGS sequence"/>
</dbReference>
<protein>
    <submittedName>
        <fullName evidence="1">Uncharacterized protein</fullName>
    </submittedName>
</protein>
<evidence type="ECO:0000313" key="2">
    <source>
        <dbReference type="Proteomes" id="UP000078540"/>
    </source>
</evidence>
<reference evidence="1 2" key="1">
    <citation type="submission" date="2015-09" db="EMBL/GenBank/DDBJ databases">
        <title>Atta colombica WGS genome.</title>
        <authorList>
            <person name="Nygaard S."/>
            <person name="Hu H."/>
            <person name="Boomsma J."/>
            <person name="Zhang G."/>
        </authorList>
    </citation>
    <scope>NUCLEOTIDE SEQUENCE [LARGE SCALE GENOMIC DNA]</scope>
    <source>
        <strain evidence="1">Treedump-2</strain>
        <tissue evidence="1">Whole body</tissue>
    </source>
</reference>
<keyword evidence="2" id="KW-1185">Reference proteome</keyword>
<name>A0A151I014_9HYME</name>
<accession>A0A151I014</accession>
<organism evidence="1 2">
    <name type="scientific">Atta colombica</name>
    <dbReference type="NCBI Taxonomy" id="520822"/>
    <lineage>
        <taxon>Eukaryota</taxon>
        <taxon>Metazoa</taxon>
        <taxon>Ecdysozoa</taxon>
        <taxon>Arthropoda</taxon>
        <taxon>Hexapoda</taxon>
        <taxon>Insecta</taxon>
        <taxon>Pterygota</taxon>
        <taxon>Neoptera</taxon>
        <taxon>Endopterygota</taxon>
        <taxon>Hymenoptera</taxon>
        <taxon>Apocrita</taxon>
        <taxon>Aculeata</taxon>
        <taxon>Formicoidea</taxon>
        <taxon>Formicidae</taxon>
        <taxon>Myrmicinae</taxon>
        <taxon>Atta</taxon>
    </lineage>
</organism>
<proteinExistence type="predicted"/>
<gene>
    <name evidence="1" type="ORF">ALC53_10720</name>
</gene>
<dbReference type="EMBL" id="KQ976637">
    <property type="protein sequence ID" value="KYM78849.1"/>
    <property type="molecule type" value="Genomic_DNA"/>
</dbReference>
<dbReference type="AlphaFoldDB" id="A0A151I014"/>
<evidence type="ECO:0000313" key="1">
    <source>
        <dbReference type="EMBL" id="KYM78849.1"/>
    </source>
</evidence>
<sequence length="83" mass="9138">MGIGEPRTVPTLADTHQAAVRTVNRGQDAALGVRSVTNDNVRNYDLSCDATHVRYIFKCDNESGESVVTRQPYSDLARRSNIS</sequence>